<protein>
    <submittedName>
        <fullName evidence="2">Glyoxalase</fullName>
    </submittedName>
</protein>
<dbReference type="SUPFAM" id="SSF54593">
    <property type="entry name" value="Glyoxalase/Bleomycin resistance protein/Dihydroxybiphenyl dioxygenase"/>
    <property type="match status" value="1"/>
</dbReference>
<accession>A0A6F8XQ02</accession>
<dbReference type="KEGG" id="pfla:Pflav_023060"/>
<dbReference type="Pfam" id="PF00903">
    <property type="entry name" value="Glyoxalase"/>
    <property type="match status" value="1"/>
</dbReference>
<dbReference type="Proteomes" id="UP000502508">
    <property type="component" value="Chromosome"/>
</dbReference>
<feature type="domain" description="VOC" evidence="1">
    <location>
        <begin position="2"/>
        <end position="117"/>
    </location>
</feature>
<dbReference type="PROSITE" id="PS51819">
    <property type="entry name" value="VOC"/>
    <property type="match status" value="1"/>
</dbReference>
<evidence type="ECO:0000313" key="3">
    <source>
        <dbReference type="Proteomes" id="UP000502508"/>
    </source>
</evidence>
<dbReference type="InterPro" id="IPR004360">
    <property type="entry name" value="Glyas_Fos-R_dOase_dom"/>
</dbReference>
<dbReference type="AlphaFoldDB" id="A0A6F8XQ02"/>
<evidence type="ECO:0000259" key="1">
    <source>
        <dbReference type="PROSITE" id="PS51819"/>
    </source>
</evidence>
<organism evidence="2 3">
    <name type="scientific">Phytohabitans flavus</name>
    <dbReference type="NCBI Taxonomy" id="1076124"/>
    <lineage>
        <taxon>Bacteria</taxon>
        <taxon>Bacillati</taxon>
        <taxon>Actinomycetota</taxon>
        <taxon>Actinomycetes</taxon>
        <taxon>Micromonosporales</taxon>
        <taxon>Micromonosporaceae</taxon>
    </lineage>
</organism>
<dbReference type="Gene3D" id="3.10.180.10">
    <property type="entry name" value="2,3-Dihydroxybiphenyl 1,2-Dioxygenase, domain 1"/>
    <property type="match status" value="1"/>
</dbReference>
<proteinExistence type="predicted"/>
<keyword evidence="3" id="KW-1185">Reference proteome</keyword>
<dbReference type="EMBL" id="AP022870">
    <property type="protein sequence ID" value="BCB75896.1"/>
    <property type="molecule type" value="Genomic_DNA"/>
</dbReference>
<sequence length="117" mass="12319">MTIDSVRTMTVFVSDQDKARDFYVDVLGFEVKADRAFGDNRWLEVGPAGGTSLVLHRPFPGTSAGAAQGTVLASSDVEADVARLRGAGVAVEGPTDMPWGRQATFADPDGNGYVLNG</sequence>
<evidence type="ECO:0000313" key="2">
    <source>
        <dbReference type="EMBL" id="BCB75896.1"/>
    </source>
</evidence>
<name>A0A6F8XQ02_9ACTN</name>
<dbReference type="RefSeq" id="WP_173035924.1">
    <property type="nucleotide sequence ID" value="NZ_AP022870.1"/>
</dbReference>
<reference evidence="2 3" key="1">
    <citation type="submission" date="2020-03" db="EMBL/GenBank/DDBJ databases">
        <title>Whole genome shotgun sequence of Phytohabitans flavus NBRC 107702.</title>
        <authorList>
            <person name="Komaki H."/>
            <person name="Tamura T."/>
        </authorList>
    </citation>
    <scope>NUCLEOTIDE SEQUENCE [LARGE SCALE GENOMIC DNA]</scope>
    <source>
        <strain evidence="2 3">NBRC 107702</strain>
    </source>
</reference>
<dbReference type="PANTHER" id="PTHR36437">
    <property type="entry name" value="GLYOXALASE/BLEOMYCIN RESISTANCE PROTEIN/DIOXYGENASE"/>
    <property type="match status" value="1"/>
</dbReference>
<reference evidence="2 3" key="2">
    <citation type="submission" date="2020-03" db="EMBL/GenBank/DDBJ databases">
        <authorList>
            <person name="Ichikawa N."/>
            <person name="Kimura A."/>
            <person name="Kitahashi Y."/>
            <person name="Uohara A."/>
        </authorList>
    </citation>
    <scope>NUCLEOTIDE SEQUENCE [LARGE SCALE GENOMIC DNA]</scope>
    <source>
        <strain evidence="2 3">NBRC 107702</strain>
    </source>
</reference>
<dbReference type="InterPro" id="IPR029068">
    <property type="entry name" value="Glyas_Bleomycin-R_OHBP_Dase"/>
</dbReference>
<gene>
    <name evidence="2" type="ORF">Pflav_023060</name>
</gene>
<dbReference type="PANTHER" id="PTHR36437:SF2">
    <property type="entry name" value="GLYOXALASE_BLEOMYCIN RESISTANCE PROTEIN_DIOXYGENASE"/>
    <property type="match status" value="1"/>
</dbReference>
<dbReference type="InterPro" id="IPR037523">
    <property type="entry name" value="VOC_core"/>
</dbReference>